<dbReference type="EMBL" id="QRGA01000006">
    <property type="protein sequence ID" value="RDU99048.1"/>
    <property type="molecule type" value="Genomic_DNA"/>
</dbReference>
<evidence type="ECO:0000259" key="4">
    <source>
        <dbReference type="Pfam" id="PF10620"/>
    </source>
</evidence>
<keyword evidence="2" id="KW-0548">Nucleotidyltransferase</keyword>
<dbReference type="Pfam" id="PF20866">
    <property type="entry name" value="MdcG_N"/>
    <property type="match status" value="1"/>
</dbReference>
<dbReference type="OrthoDB" id="1275217at2"/>
<evidence type="ECO:0000259" key="5">
    <source>
        <dbReference type="Pfam" id="PF20866"/>
    </source>
</evidence>
<sequence length="223" mass="24360">MKAENFRIAGAYRAHDLLRLCALPLTEDRPSWLTTAFADAPFAVVRRAEAPAGFVAVGFRGLTRSQRYGMFVAHDDVLSALSPEDLLGRPACPGRSRLKVLTALREIVERGCLEALVWGPTGSAGFELATARPTVTETSDLDLLIRMPVPLTRAYARLLRERLASVERDVGLRIDAQLETPAGGVALDEWVEDKPRVMARSASGPSLIDDPWADSVAPQEARR</sequence>
<evidence type="ECO:0000313" key="7">
    <source>
        <dbReference type="Proteomes" id="UP000256838"/>
    </source>
</evidence>
<feature type="domain" description="Phosphoribosyl-dephospho-CoA transferase MdcG N-terminal" evidence="5">
    <location>
        <begin position="13"/>
        <end position="83"/>
    </location>
</feature>
<name>A0A3D8K179_9BURK</name>
<gene>
    <name evidence="6" type="ORF">DWV00_10060</name>
</gene>
<organism evidence="6 7">
    <name type="scientific">Trinickia dinghuensis</name>
    <dbReference type="NCBI Taxonomy" id="2291023"/>
    <lineage>
        <taxon>Bacteria</taxon>
        <taxon>Pseudomonadati</taxon>
        <taxon>Pseudomonadota</taxon>
        <taxon>Betaproteobacteria</taxon>
        <taxon>Burkholderiales</taxon>
        <taxon>Burkholderiaceae</taxon>
        <taxon>Trinickia</taxon>
    </lineage>
</organism>
<evidence type="ECO:0000256" key="3">
    <source>
        <dbReference type="SAM" id="MobiDB-lite"/>
    </source>
</evidence>
<feature type="domain" description="Phosphoribosyl-dephospho-CoA transferase MdcG C-terminal" evidence="4">
    <location>
        <begin position="98"/>
        <end position="211"/>
    </location>
</feature>
<dbReference type="AlphaFoldDB" id="A0A3D8K179"/>
<dbReference type="GO" id="GO:0016779">
    <property type="term" value="F:nucleotidyltransferase activity"/>
    <property type="evidence" value="ECO:0007669"/>
    <property type="project" value="UniProtKB-KW"/>
</dbReference>
<accession>A0A3D8K179</accession>
<dbReference type="InterPro" id="IPR049180">
    <property type="entry name" value="MdcG_C"/>
</dbReference>
<dbReference type="InterPro" id="IPR048903">
    <property type="entry name" value="MdcG_N"/>
</dbReference>
<dbReference type="Pfam" id="PF10620">
    <property type="entry name" value="MdcG"/>
    <property type="match status" value="1"/>
</dbReference>
<dbReference type="Proteomes" id="UP000256838">
    <property type="component" value="Unassembled WGS sequence"/>
</dbReference>
<keyword evidence="7" id="KW-1185">Reference proteome</keyword>
<keyword evidence="1" id="KW-0808">Transferase</keyword>
<evidence type="ECO:0000256" key="2">
    <source>
        <dbReference type="ARBA" id="ARBA00022695"/>
    </source>
</evidence>
<comment type="caution">
    <text evidence="6">The sequence shown here is derived from an EMBL/GenBank/DDBJ whole genome shotgun (WGS) entry which is preliminary data.</text>
</comment>
<dbReference type="NCBIfam" id="NF002332">
    <property type="entry name" value="PRK01293.1"/>
    <property type="match status" value="1"/>
</dbReference>
<dbReference type="NCBIfam" id="TIGR03135">
    <property type="entry name" value="malonate_mdcG"/>
    <property type="match status" value="1"/>
</dbReference>
<protein>
    <submittedName>
        <fullName evidence="6">Malonate decarboxylase holo-ACP synthase</fullName>
    </submittedName>
</protein>
<reference evidence="6 7" key="1">
    <citation type="submission" date="2018-08" db="EMBL/GenBank/DDBJ databases">
        <title>Paraburkholderia sp. DHOM06 isolated from forest soil.</title>
        <authorList>
            <person name="Gao Z.-H."/>
            <person name="Qiu L.-H."/>
        </authorList>
    </citation>
    <scope>NUCLEOTIDE SEQUENCE [LARGE SCALE GENOMIC DNA]</scope>
    <source>
        <strain evidence="6 7">DHOM06</strain>
    </source>
</reference>
<evidence type="ECO:0000313" key="6">
    <source>
        <dbReference type="EMBL" id="RDU99048.1"/>
    </source>
</evidence>
<evidence type="ECO:0000256" key="1">
    <source>
        <dbReference type="ARBA" id="ARBA00022679"/>
    </source>
</evidence>
<feature type="region of interest" description="Disordered" evidence="3">
    <location>
        <begin position="201"/>
        <end position="223"/>
    </location>
</feature>
<proteinExistence type="predicted"/>
<dbReference type="InterPro" id="IPR017557">
    <property type="entry name" value="Holo-ACP_synthase"/>
</dbReference>